<evidence type="ECO:0000256" key="1">
    <source>
        <dbReference type="ARBA" id="ARBA00004273"/>
    </source>
</evidence>
<evidence type="ECO:0000256" key="5">
    <source>
        <dbReference type="ARBA" id="ARBA00023136"/>
    </source>
</evidence>
<comment type="similarity">
    <text evidence="6">Belongs to the cytochrome c oxidase subunit 6A family.</text>
</comment>
<evidence type="ECO:0000256" key="2">
    <source>
        <dbReference type="ARBA" id="ARBA00022792"/>
    </source>
</evidence>
<keyword evidence="2" id="KW-0999">Mitochondrion inner membrane</keyword>
<dbReference type="InterPro" id="IPR036418">
    <property type="entry name" value="Cyt_c_oxidase_su6a_sf"/>
</dbReference>
<reference evidence="7 8" key="1">
    <citation type="submission" date="2021-06" db="EMBL/GenBank/DDBJ databases">
        <title>A haploid diamondback moth (Plutella xylostella L.) genome assembly resolves 31 chromosomes and identifies a diamide resistance mutation.</title>
        <authorList>
            <person name="Ward C.M."/>
            <person name="Perry K.D."/>
            <person name="Baker G."/>
            <person name="Powis K."/>
            <person name="Heckel D.G."/>
            <person name="Baxter S.W."/>
        </authorList>
    </citation>
    <scope>NUCLEOTIDE SEQUENCE [LARGE SCALE GENOMIC DNA]</scope>
    <source>
        <strain evidence="7 8">LV</strain>
        <tissue evidence="7">Single pupa</tissue>
    </source>
</reference>
<keyword evidence="5" id="KW-0472">Membrane</keyword>
<comment type="subcellular location">
    <subcellularLocation>
        <location evidence="1">Mitochondrion inner membrane</location>
    </subcellularLocation>
</comment>
<dbReference type="SUPFAM" id="SSF81411">
    <property type="entry name" value="Mitochondrial cytochrome c oxidase subunit VIa"/>
    <property type="match status" value="1"/>
</dbReference>
<organism evidence="7 8">
    <name type="scientific">Plutella xylostella</name>
    <name type="common">Diamondback moth</name>
    <name type="synonym">Plutella maculipennis</name>
    <dbReference type="NCBI Taxonomy" id="51655"/>
    <lineage>
        <taxon>Eukaryota</taxon>
        <taxon>Metazoa</taxon>
        <taxon>Ecdysozoa</taxon>
        <taxon>Arthropoda</taxon>
        <taxon>Hexapoda</taxon>
        <taxon>Insecta</taxon>
        <taxon>Pterygota</taxon>
        <taxon>Neoptera</taxon>
        <taxon>Endopterygota</taxon>
        <taxon>Lepidoptera</taxon>
        <taxon>Glossata</taxon>
        <taxon>Ditrysia</taxon>
        <taxon>Yponomeutoidea</taxon>
        <taxon>Plutellidae</taxon>
        <taxon>Plutella</taxon>
    </lineage>
</organism>
<evidence type="ECO:0000313" key="8">
    <source>
        <dbReference type="Proteomes" id="UP000823941"/>
    </source>
</evidence>
<evidence type="ECO:0000256" key="4">
    <source>
        <dbReference type="ARBA" id="ARBA00023128"/>
    </source>
</evidence>
<dbReference type="PANTHER" id="PTHR11504:SF0">
    <property type="entry name" value="CYTOCHROME C OXIDASE SUBUNIT"/>
    <property type="match status" value="1"/>
</dbReference>
<keyword evidence="4" id="KW-0496">Mitochondrion</keyword>
<dbReference type="Pfam" id="PF02046">
    <property type="entry name" value="COX6A"/>
    <property type="match status" value="1"/>
</dbReference>
<accession>A0ABQ7QFZ5</accession>
<dbReference type="PANTHER" id="PTHR11504">
    <property type="entry name" value="CYTOCHROME C OXIDASE POLYPEPTIDE VIA"/>
    <property type="match status" value="1"/>
</dbReference>
<gene>
    <name evidence="7" type="ORF">JYU34_011075</name>
</gene>
<dbReference type="EMBL" id="JAHIBW010000015">
    <property type="protein sequence ID" value="KAG7304142.1"/>
    <property type="molecule type" value="Genomic_DNA"/>
</dbReference>
<protein>
    <submittedName>
        <fullName evidence="7">Uncharacterized protein</fullName>
    </submittedName>
</protein>
<proteinExistence type="inferred from homology"/>
<keyword evidence="8" id="KW-1185">Reference proteome</keyword>
<comment type="caution">
    <text evidence="7">The sequence shown here is derived from an EMBL/GenBank/DDBJ whole genome shotgun (WGS) entry which is preliminary data.</text>
</comment>
<sequence>MLLRFVRPYCRRILSEASRKGETVRYNCGGPCPPPIPPQKPGASCAPDRTVCHAPDPCVPITPAPPAHRGPIPYNPCCPTPHHCNNSWKKYRNLFIFILLPLICIQAYNAFSHDPPAKPPCIDYEYMRRRTKRFPWGDGKESLFHNPHFNYLPGECPEPPPPDCD</sequence>
<evidence type="ECO:0000256" key="3">
    <source>
        <dbReference type="ARBA" id="ARBA00022946"/>
    </source>
</evidence>
<dbReference type="Gene3D" id="4.10.95.10">
    <property type="entry name" value="Cytochrome c oxidase, subunit VIa"/>
    <property type="match status" value="1"/>
</dbReference>
<keyword evidence="3" id="KW-0809">Transit peptide</keyword>
<dbReference type="Proteomes" id="UP000823941">
    <property type="component" value="Chromosome 15"/>
</dbReference>
<dbReference type="InterPro" id="IPR001349">
    <property type="entry name" value="Cyt_c_oxidase_su6a"/>
</dbReference>
<evidence type="ECO:0000313" key="7">
    <source>
        <dbReference type="EMBL" id="KAG7304142.1"/>
    </source>
</evidence>
<evidence type="ECO:0000256" key="6">
    <source>
        <dbReference type="RuleBase" id="RU004396"/>
    </source>
</evidence>
<name>A0ABQ7QFZ5_PLUXY</name>